<dbReference type="GO" id="GO:0019843">
    <property type="term" value="F:rRNA binding"/>
    <property type="evidence" value="ECO:0007669"/>
    <property type="project" value="UniProtKB-UniRule"/>
</dbReference>
<evidence type="ECO:0000259" key="6">
    <source>
        <dbReference type="PROSITE" id="PS50832"/>
    </source>
</evidence>
<dbReference type="InterPro" id="IPR004368">
    <property type="entry name" value="TIF_IF1"/>
</dbReference>
<comment type="caution">
    <text evidence="7">The sequence shown here is derived from an EMBL/GenBank/DDBJ whole genome shotgun (WGS) entry which is preliminary data.</text>
</comment>
<organism evidence="7 8">
    <name type="scientific">Candidatus Kerfeldbacteria bacterium CG_4_10_14_0_8_um_filter_42_10</name>
    <dbReference type="NCBI Taxonomy" id="2014248"/>
    <lineage>
        <taxon>Bacteria</taxon>
        <taxon>Candidatus Kerfeldiibacteriota</taxon>
    </lineage>
</organism>
<dbReference type="Proteomes" id="UP000230779">
    <property type="component" value="Unassembled WGS sequence"/>
</dbReference>
<dbReference type="PANTHER" id="PTHR33370">
    <property type="entry name" value="TRANSLATION INITIATION FACTOR IF-1, CHLOROPLASTIC"/>
    <property type="match status" value="1"/>
</dbReference>
<dbReference type="HAMAP" id="MF_00075">
    <property type="entry name" value="IF_1"/>
    <property type="match status" value="1"/>
</dbReference>
<feature type="domain" description="S1-like" evidence="6">
    <location>
        <begin position="17"/>
        <end position="91"/>
    </location>
</feature>
<name>A0A2M7RJI2_9BACT</name>
<dbReference type="CDD" id="cd04451">
    <property type="entry name" value="S1_IF1"/>
    <property type="match status" value="1"/>
</dbReference>
<accession>A0A2M7RJI2</accession>
<keyword evidence="4" id="KW-0699">rRNA-binding</keyword>
<protein>
    <recommendedName>
        <fullName evidence="4 5">Translation initiation factor IF-1</fullName>
    </recommendedName>
</protein>
<evidence type="ECO:0000313" key="7">
    <source>
        <dbReference type="EMBL" id="PIY96536.1"/>
    </source>
</evidence>
<evidence type="ECO:0000256" key="2">
    <source>
        <dbReference type="ARBA" id="ARBA00022540"/>
    </source>
</evidence>
<dbReference type="NCBIfam" id="TIGR00008">
    <property type="entry name" value="infA"/>
    <property type="match status" value="1"/>
</dbReference>
<dbReference type="SUPFAM" id="SSF50249">
    <property type="entry name" value="Nucleic acid-binding proteins"/>
    <property type="match status" value="1"/>
</dbReference>
<dbReference type="EMBL" id="PFMD01000044">
    <property type="protein sequence ID" value="PIY96536.1"/>
    <property type="molecule type" value="Genomic_DNA"/>
</dbReference>
<comment type="subunit">
    <text evidence="4">Component of the 30S ribosomal translation pre-initiation complex which assembles on the 30S ribosome in the order IF-2 and IF-3, IF-1 and N-formylmethionyl-tRNA(fMet); mRNA recruitment can occur at any time during PIC assembly.</text>
</comment>
<comment type="function">
    <text evidence="4">One of the essential components for the initiation of protein synthesis. Stabilizes the binding of IF-2 and IF-3 on the 30S subunit to which N-formylmethionyl-tRNA(fMet) subsequently binds. Helps modulate mRNA selection, yielding the 30S pre-initiation complex (PIC). Upon addition of the 50S ribosomal subunit IF-1, IF-2 and IF-3 are released leaving the mature 70S translation initiation complex.</text>
</comment>
<dbReference type="GO" id="GO:0003743">
    <property type="term" value="F:translation initiation factor activity"/>
    <property type="evidence" value="ECO:0007669"/>
    <property type="project" value="UniProtKB-UniRule"/>
</dbReference>
<keyword evidence="4" id="KW-0963">Cytoplasm</keyword>
<evidence type="ECO:0000256" key="4">
    <source>
        <dbReference type="HAMAP-Rule" id="MF_00075"/>
    </source>
</evidence>
<keyword evidence="2 4" id="KW-0396">Initiation factor</keyword>
<dbReference type="Pfam" id="PF01176">
    <property type="entry name" value="eIF-1a"/>
    <property type="match status" value="1"/>
</dbReference>
<dbReference type="InterPro" id="IPR006196">
    <property type="entry name" value="RNA-binding_domain_S1_IF1"/>
</dbReference>
<gene>
    <name evidence="4" type="primary">infA</name>
    <name evidence="7" type="ORF">COY66_03920</name>
</gene>
<dbReference type="SMART" id="SM00316">
    <property type="entry name" value="S1"/>
    <property type="match status" value="1"/>
</dbReference>
<sequence length="91" mass="10183">MDHKGSAKRADSAADLSHSKANKKGFLEVMGTVEELLPSAMFKVKLENGHEILAHLSGKMRMNKIRLLPGDRVTVEMTPYDLTKGRITYRN</sequence>
<dbReference type="FunFam" id="2.40.50.140:FF:000002">
    <property type="entry name" value="Translation initiation factor IF-1"/>
    <property type="match status" value="1"/>
</dbReference>
<evidence type="ECO:0000256" key="3">
    <source>
        <dbReference type="ARBA" id="ARBA00022917"/>
    </source>
</evidence>
<dbReference type="PANTHER" id="PTHR33370:SF1">
    <property type="entry name" value="TRANSLATION INITIATION FACTOR IF-1, CHLOROPLASTIC"/>
    <property type="match status" value="1"/>
</dbReference>
<keyword evidence="4" id="KW-0694">RNA-binding</keyword>
<evidence type="ECO:0000313" key="8">
    <source>
        <dbReference type="Proteomes" id="UP000230779"/>
    </source>
</evidence>
<dbReference type="InterPro" id="IPR003029">
    <property type="entry name" value="S1_domain"/>
</dbReference>
<reference evidence="7 8" key="1">
    <citation type="submission" date="2017-09" db="EMBL/GenBank/DDBJ databases">
        <title>Depth-based differentiation of microbial function through sediment-hosted aquifers and enrichment of novel symbionts in the deep terrestrial subsurface.</title>
        <authorList>
            <person name="Probst A.J."/>
            <person name="Ladd B."/>
            <person name="Jarett J.K."/>
            <person name="Geller-Mcgrath D.E."/>
            <person name="Sieber C.M."/>
            <person name="Emerson J.B."/>
            <person name="Anantharaman K."/>
            <person name="Thomas B.C."/>
            <person name="Malmstrom R."/>
            <person name="Stieglmeier M."/>
            <person name="Klingl A."/>
            <person name="Woyke T."/>
            <person name="Ryan C.M."/>
            <person name="Banfield J.F."/>
        </authorList>
    </citation>
    <scope>NUCLEOTIDE SEQUENCE [LARGE SCALE GENOMIC DNA]</scope>
    <source>
        <strain evidence="7">CG_4_10_14_0_8_um_filter_42_10</strain>
    </source>
</reference>
<dbReference type="InterPro" id="IPR012340">
    <property type="entry name" value="NA-bd_OB-fold"/>
</dbReference>
<dbReference type="GO" id="GO:0005829">
    <property type="term" value="C:cytosol"/>
    <property type="evidence" value="ECO:0007669"/>
    <property type="project" value="TreeGrafter"/>
</dbReference>
<dbReference type="Gene3D" id="2.40.50.140">
    <property type="entry name" value="Nucleic acid-binding proteins"/>
    <property type="match status" value="1"/>
</dbReference>
<proteinExistence type="inferred from homology"/>
<comment type="similarity">
    <text evidence="1 4">Belongs to the IF-1 family.</text>
</comment>
<keyword evidence="3 4" id="KW-0648">Protein biosynthesis</keyword>
<dbReference type="PROSITE" id="PS50832">
    <property type="entry name" value="S1_IF1_TYPE"/>
    <property type="match status" value="1"/>
</dbReference>
<evidence type="ECO:0000256" key="5">
    <source>
        <dbReference type="NCBIfam" id="TIGR00008"/>
    </source>
</evidence>
<dbReference type="GO" id="GO:0043022">
    <property type="term" value="F:ribosome binding"/>
    <property type="evidence" value="ECO:0007669"/>
    <property type="project" value="UniProtKB-UniRule"/>
</dbReference>
<dbReference type="AlphaFoldDB" id="A0A2M7RJI2"/>
<comment type="subcellular location">
    <subcellularLocation>
        <location evidence="4">Cytoplasm</location>
    </subcellularLocation>
</comment>
<evidence type="ECO:0000256" key="1">
    <source>
        <dbReference type="ARBA" id="ARBA00010939"/>
    </source>
</evidence>